<organism evidence="1 2">
    <name type="scientific">Hydrotalea sandarakina</name>
    <dbReference type="NCBI Taxonomy" id="1004304"/>
    <lineage>
        <taxon>Bacteria</taxon>
        <taxon>Pseudomonadati</taxon>
        <taxon>Bacteroidota</taxon>
        <taxon>Chitinophagia</taxon>
        <taxon>Chitinophagales</taxon>
        <taxon>Chitinophagaceae</taxon>
        <taxon>Hydrotalea</taxon>
    </lineage>
</organism>
<dbReference type="EMBL" id="QKZV01000002">
    <property type="protein sequence ID" value="PZX64643.1"/>
    <property type="molecule type" value="Genomic_DNA"/>
</dbReference>
<accession>A0A2W7RVB3</accession>
<gene>
    <name evidence="1" type="ORF">LX80_00841</name>
</gene>
<proteinExistence type="predicted"/>
<evidence type="ECO:0000313" key="2">
    <source>
        <dbReference type="Proteomes" id="UP000249720"/>
    </source>
</evidence>
<sequence>MGLLFSFLFINMVRFLLMLLNVLLLLACAQQKKENTFNEVVLMPVYQMDSIYHLFGNNNWRVIQGRDTSYVYFSRQNDLLIHVYNFKMQQGDSVQSALQKIVCTPKGIFWEKYLDTFRLISASHKELIWLNNLDTLVFKVGNNHALQQRYKSILYTMQPTINLTDFLIRSHYDYLHGTHYADDTAKFKRSSKK</sequence>
<comment type="caution">
    <text evidence="1">The sequence shown here is derived from an EMBL/GenBank/DDBJ whole genome shotgun (WGS) entry which is preliminary data.</text>
</comment>
<reference evidence="1 2" key="1">
    <citation type="submission" date="2018-06" db="EMBL/GenBank/DDBJ databases">
        <title>Genomic Encyclopedia of Archaeal and Bacterial Type Strains, Phase II (KMG-II): from individual species to whole genera.</title>
        <authorList>
            <person name="Goeker M."/>
        </authorList>
    </citation>
    <scope>NUCLEOTIDE SEQUENCE [LARGE SCALE GENOMIC DNA]</scope>
    <source>
        <strain evidence="1 2">DSM 23241</strain>
    </source>
</reference>
<evidence type="ECO:0000313" key="1">
    <source>
        <dbReference type="EMBL" id="PZX64643.1"/>
    </source>
</evidence>
<dbReference type="Proteomes" id="UP000249720">
    <property type="component" value="Unassembled WGS sequence"/>
</dbReference>
<name>A0A2W7RVB3_9BACT</name>
<protein>
    <submittedName>
        <fullName evidence="1">Uncharacterized protein</fullName>
    </submittedName>
</protein>
<keyword evidence="2" id="KW-1185">Reference proteome</keyword>
<dbReference type="AlphaFoldDB" id="A0A2W7RVB3"/>